<dbReference type="RefSeq" id="WP_095103121.1">
    <property type="nucleotide sequence ID" value="NZ_BKAR01000031.1"/>
</dbReference>
<evidence type="ECO:0000313" key="1">
    <source>
        <dbReference type="EMBL" id="GEP85487.1"/>
    </source>
</evidence>
<dbReference type="GO" id="GO:0015031">
    <property type="term" value="P:protein transport"/>
    <property type="evidence" value="ECO:0007669"/>
    <property type="project" value="InterPro"/>
</dbReference>
<dbReference type="Proteomes" id="UP000321736">
    <property type="component" value="Unassembled WGS sequence"/>
</dbReference>
<dbReference type="Pfam" id="PF16929">
    <property type="entry name" value="Asp2"/>
    <property type="match status" value="1"/>
</dbReference>
<dbReference type="InterPro" id="IPR029058">
    <property type="entry name" value="AB_hydrolase_fold"/>
</dbReference>
<reference evidence="1 2" key="1">
    <citation type="submission" date="2019-07" db="EMBL/GenBank/DDBJ databases">
        <title>Whole genome shotgun sequence of Staphylococcus piscifermentans NBRC 109625.</title>
        <authorList>
            <person name="Hosoyama A."/>
            <person name="Uohara A."/>
            <person name="Ohji S."/>
            <person name="Ichikawa N."/>
        </authorList>
    </citation>
    <scope>NUCLEOTIDE SEQUENCE [LARGE SCALE GENOMIC DNA]</scope>
    <source>
        <strain evidence="1 2">NBRC 109625</strain>
    </source>
</reference>
<dbReference type="InterPro" id="IPR022267">
    <property type="entry name" value="Asp2"/>
</dbReference>
<evidence type="ECO:0000313" key="2">
    <source>
        <dbReference type="Proteomes" id="UP000321736"/>
    </source>
</evidence>
<accession>A0A239TI33</accession>
<organism evidence="1 2">
    <name type="scientific">Staphylococcus piscifermentans</name>
    <dbReference type="NCBI Taxonomy" id="70258"/>
    <lineage>
        <taxon>Bacteria</taxon>
        <taxon>Bacillati</taxon>
        <taxon>Bacillota</taxon>
        <taxon>Bacilli</taxon>
        <taxon>Bacillales</taxon>
        <taxon>Staphylococcaceae</taxon>
        <taxon>Staphylococcus</taxon>
    </lineage>
</organism>
<keyword evidence="2" id="KW-1185">Reference proteome</keyword>
<proteinExistence type="predicted"/>
<sequence length="510" mass="58468">MVRKFRALQIGPDNYKEAFETQSEIDWHYVNDDNIEQDFETICSEMQAEKAFEFILIQTPYTENLAALLDIISEPFNTYVESPFWEERFGQFSAARKYFFREVMGENTADLIDKIKTIGFSGQYGDKVSTIDALVNPAFTGTMQYNGNVNVELEGDYGTDFNPLIHWKTILTANKNKANDIWPEFEIEGDVQLQYTFRVGDNSAVDRILETYTFTQDELSEPITIHKQPINCYIAVSIKAKGSGKVKIGPVHKRWSRLDFGDFILGGHRYTDTDRDEFIYYFNPGDLKPPLNVYFSGYRPAEGFEAFFMMKKMGAPFLLFGDPRLEGGAFYAGSEEYEKAITQTIKDTLAELNFSDSDLIMSGLSMGSFGALYYSGKLRPKAIIVGKPLVNMGTIAANMRLVRPNDFGTMLDILLKNEHSNEDIAIQHLNDKFWKYMKYNDLSDTTFAIAFMEQDDYDSQAHNDLVNYFGKQKVKIISRGIPGRHNDDTPTIANWFTNFYNIMLRNEFGR</sequence>
<dbReference type="NCBIfam" id="TIGR03712">
    <property type="entry name" value="acc_sec_asp2"/>
    <property type="match status" value="1"/>
</dbReference>
<gene>
    <name evidence="1" type="primary">asp2</name>
    <name evidence="1" type="ORF">SPI02_20720</name>
</gene>
<name>A0A239TI33_9STAP</name>
<comment type="caution">
    <text evidence="1">The sequence shown here is derived from an EMBL/GenBank/DDBJ whole genome shotgun (WGS) entry which is preliminary data.</text>
</comment>
<dbReference type="EMBL" id="BKAR01000031">
    <property type="protein sequence ID" value="GEP85487.1"/>
    <property type="molecule type" value="Genomic_DNA"/>
</dbReference>
<dbReference type="SUPFAM" id="SSF53474">
    <property type="entry name" value="alpha/beta-Hydrolases"/>
    <property type="match status" value="1"/>
</dbReference>
<dbReference type="AlphaFoldDB" id="A0A239TI33"/>
<protein>
    <submittedName>
        <fullName evidence="1">Accessory Sec system protein Asp2</fullName>
    </submittedName>
</protein>
<dbReference type="OrthoDB" id="9768578at2"/>